<dbReference type="EMBL" id="OV651814">
    <property type="protein sequence ID" value="CAH1106435.1"/>
    <property type="molecule type" value="Genomic_DNA"/>
</dbReference>
<reference evidence="2" key="1">
    <citation type="submission" date="2022-01" db="EMBL/GenBank/DDBJ databases">
        <authorList>
            <person name="King R."/>
        </authorList>
    </citation>
    <scope>NUCLEOTIDE SEQUENCE</scope>
</reference>
<feature type="domain" description="DUF7869" evidence="1">
    <location>
        <begin position="116"/>
        <end position="193"/>
    </location>
</feature>
<evidence type="ECO:0000313" key="3">
    <source>
        <dbReference type="Proteomes" id="UP001153636"/>
    </source>
</evidence>
<organism evidence="2 3">
    <name type="scientific">Psylliodes chrysocephalus</name>
    <dbReference type="NCBI Taxonomy" id="3402493"/>
    <lineage>
        <taxon>Eukaryota</taxon>
        <taxon>Metazoa</taxon>
        <taxon>Ecdysozoa</taxon>
        <taxon>Arthropoda</taxon>
        <taxon>Hexapoda</taxon>
        <taxon>Insecta</taxon>
        <taxon>Pterygota</taxon>
        <taxon>Neoptera</taxon>
        <taxon>Endopterygota</taxon>
        <taxon>Coleoptera</taxon>
        <taxon>Polyphaga</taxon>
        <taxon>Cucujiformia</taxon>
        <taxon>Chrysomeloidea</taxon>
        <taxon>Chrysomelidae</taxon>
        <taxon>Galerucinae</taxon>
        <taxon>Alticini</taxon>
        <taxon>Psylliodes</taxon>
    </lineage>
</organism>
<dbReference type="OrthoDB" id="6780084at2759"/>
<proteinExistence type="predicted"/>
<sequence length="198" mass="22629">MFDTEEKWNEHKVKVSKATAKYKANSLVPENENLGIYSMDLQKVILLPIMPGVKDALFVSRLVAFNLTFCSLKQNPTTKNYCSMWHEGIAGRDGHNIVDAIFKVFQVERDVKDYIIWCDNCTGQNKNWILYTALVYLINQESCGINSVSLRYLTKGHTHMSADGIHGNIERIQKLGQIYDYEDLKEAVSSSRKKLLCT</sequence>
<dbReference type="PANTHER" id="PTHR34415:SF1">
    <property type="entry name" value="INTEGRASE CATALYTIC DOMAIN-CONTAINING PROTEIN"/>
    <property type="match status" value="1"/>
</dbReference>
<evidence type="ECO:0000313" key="2">
    <source>
        <dbReference type="EMBL" id="CAH1106435.1"/>
    </source>
</evidence>
<dbReference type="Proteomes" id="UP001153636">
    <property type="component" value="Chromosome 2"/>
</dbReference>
<protein>
    <recommendedName>
        <fullName evidence="1">DUF7869 domain-containing protein</fullName>
    </recommendedName>
</protein>
<dbReference type="InterPro" id="IPR057191">
    <property type="entry name" value="DUF7869"/>
</dbReference>
<dbReference type="AlphaFoldDB" id="A0A9P0CV66"/>
<name>A0A9P0CV66_9CUCU</name>
<gene>
    <name evidence="2" type="ORF">PSYICH_LOCUS6856</name>
</gene>
<dbReference type="PANTHER" id="PTHR34415">
    <property type="entry name" value="INTEGRASE CATALYTIC DOMAIN-CONTAINING PROTEIN"/>
    <property type="match status" value="1"/>
</dbReference>
<keyword evidence="3" id="KW-1185">Reference proteome</keyword>
<dbReference type="Pfam" id="PF25273">
    <property type="entry name" value="DUF7869"/>
    <property type="match status" value="1"/>
</dbReference>
<evidence type="ECO:0000259" key="1">
    <source>
        <dbReference type="Pfam" id="PF25273"/>
    </source>
</evidence>
<accession>A0A9P0CV66</accession>